<feature type="compositionally biased region" description="Pro residues" evidence="1">
    <location>
        <begin position="71"/>
        <end position="82"/>
    </location>
</feature>
<sequence length="197" mass="22101">MAARFNCHLLKAQSSTEQNGTKKPNVAPIDASVADLVAVATKSKNKQTKQMWVWPKNRSVSNPLKSSLTNPGPPPPPPPPSPVAAEKQNIWRRRQKRKLGILFFPFIQMNSSNIPNSNGEKKVKTRAALPTGGSAFCVRVARRLVLSVMGRDVRDTLMCDERAILVFHSGRKISVSVWMLTRQVIDRLIRYFPLFTR</sequence>
<dbReference type="EMBL" id="VEVO01000014">
    <property type="protein sequence ID" value="KAF0031099.1"/>
    <property type="molecule type" value="Genomic_DNA"/>
</dbReference>
<evidence type="ECO:0000313" key="2">
    <source>
        <dbReference type="EMBL" id="KAF0031099.1"/>
    </source>
</evidence>
<organism evidence="2 3">
    <name type="scientific">Scophthalmus maximus</name>
    <name type="common">Turbot</name>
    <name type="synonym">Psetta maxima</name>
    <dbReference type="NCBI Taxonomy" id="52904"/>
    <lineage>
        <taxon>Eukaryota</taxon>
        <taxon>Metazoa</taxon>
        <taxon>Chordata</taxon>
        <taxon>Craniata</taxon>
        <taxon>Vertebrata</taxon>
        <taxon>Euteleostomi</taxon>
        <taxon>Actinopterygii</taxon>
        <taxon>Neopterygii</taxon>
        <taxon>Teleostei</taxon>
        <taxon>Neoteleostei</taxon>
        <taxon>Acanthomorphata</taxon>
        <taxon>Carangaria</taxon>
        <taxon>Pleuronectiformes</taxon>
        <taxon>Pleuronectoidei</taxon>
        <taxon>Scophthalmidae</taxon>
        <taxon>Scophthalmus</taxon>
    </lineage>
</organism>
<proteinExistence type="predicted"/>
<evidence type="ECO:0000256" key="1">
    <source>
        <dbReference type="SAM" id="MobiDB-lite"/>
    </source>
</evidence>
<evidence type="ECO:0000313" key="3">
    <source>
        <dbReference type="Proteomes" id="UP000438429"/>
    </source>
</evidence>
<feature type="compositionally biased region" description="Polar residues" evidence="1">
    <location>
        <begin position="12"/>
        <end position="22"/>
    </location>
</feature>
<feature type="region of interest" description="Disordered" evidence="1">
    <location>
        <begin position="1"/>
        <end position="26"/>
    </location>
</feature>
<protein>
    <submittedName>
        <fullName evidence="2">Uncharacterized protein</fullName>
    </submittedName>
</protein>
<accession>A0A6A4SEZ0</accession>
<gene>
    <name evidence="2" type="ORF">F2P81_015654</name>
</gene>
<dbReference type="Proteomes" id="UP000438429">
    <property type="component" value="Unassembled WGS sequence"/>
</dbReference>
<name>A0A6A4SEZ0_SCOMX</name>
<dbReference type="AlphaFoldDB" id="A0A6A4SEZ0"/>
<reference evidence="2 3" key="1">
    <citation type="submission" date="2019-06" db="EMBL/GenBank/DDBJ databases">
        <title>Draft genomes of female and male turbot (Scophthalmus maximus).</title>
        <authorList>
            <person name="Xu H."/>
            <person name="Xu X.-W."/>
            <person name="Shao C."/>
            <person name="Chen S."/>
        </authorList>
    </citation>
    <scope>NUCLEOTIDE SEQUENCE [LARGE SCALE GENOMIC DNA]</scope>
    <source>
        <strain evidence="2">Ysfricsl-2016a</strain>
        <tissue evidence="2">Blood</tissue>
    </source>
</reference>
<comment type="caution">
    <text evidence="2">The sequence shown here is derived from an EMBL/GenBank/DDBJ whole genome shotgun (WGS) entry which is preliminary data.</text>
</comment>
<feature type="compositionally biased region" description="Polar residues" evidence="1">
    <location>
        <begin position="58"/>
        <end position="70"/>
    </location>
</feature>
<feature type="region of interest" description="Disordered" evidence="1">
    <location>
        <begin position="43"/>
        <end position="85"/>
    </location>
</feature>